<dbReference type="Proteomes" id="UP000001219">
    <property type="component" value="Plasmid pGBRO01"/>
</dbReference>
<accession>D0LFE3</accession>
<dbReference type="eggNOG" id="COG3618">
    <property type="taxonomic scope" value="Bacteria"/>
</dbReference>
<evidence type="ECO:0000313" key="3">
    <source>
        <dbReference type="EMBL" id="ACY23992.1"/>
    </source>
</evidence>
<keyword evidence="3" id="KW-0614">Plasmid</keyword>
<dbReference type="Gene3D" id="3.20.20.140">
    <property type="entry name" value="Metal-dependent hydrolases"/>
    <property type="match status" value="1"/>
</dbReference>
<dbReference type="GO" id="GO:0016787">
    <property type="term" value="F:hydrolase activity"/>
    <property type="evidence" value="ECO:0007669"/>
    <property type="project" value="InterPro"/>
</dbReference>
<dbReference type="EMBL" id="CP001803">
    <property type="protein sequence ID" value="ACY23992.1"/>
    <property type="molecule type" value="Genomic_DNA"/>
</dbReference>
<geneLocation type="plasmid" evidence="3 4">
    <name>pGBRO01</name>
</geneLocation>
<dbReference type="HOGENOM" id="CLU_044590_3_1_11"/>
<dbReference type="PANTHER" id="PTHR43569">
    <property type="entry name" value="AMIDOHYDROLASE"/>
    <property type="match status" value="1"/>
</dbReference>
<dbReference type="RefSeq" id="WP_012836463.1">
    <property type="nucleotide sequence ID" value="NC_013442.1"/>
</dbReference>
<evidence type="ECO:0000313" key="4">
    <source>
        <dbReference type="Proteomes" id="UP000001219"/>
    </source>
</evidence>
<dbReference type="SUPFAM" id="SSF51556">
    <property type="entry name" value="Metallo-dependent hydrolases"/>
    <property type="match status" value="1"/>
</dbReference>
<protein>
    <submittedName>
        <fullName evidence="3">Amidohydrolase 2</fullName>
    </submittedName>
</protein>
<dbReference type="PANTHER" id="PTHR43569:SF1">
    <property type="entry name" value="BLL3371 PROTEIN"/>
    <property type="match status" value="1"/>
</dbReference>
<name>D0LFE3_GORB4</name>
<keyword evidence="4" id="KW-1185">Reference proteome</keyword>
<comment type="similarity">
    <text evidence="1">Belongs to the metallo-dependent hydrolases superfamily.</text>
</comment>
<dbReference type="AlphaFoldDB" id="D0LFE3"/>
<dbReference type="InterPro" id="IPR006680">
    <property type="entry name" value="Amidohydro-rel"/>
</dbReference>
<evidence type="ECO:0000259" key="2">
    <source>
        <dbReference type="Pfam" id="PF04909"/>
    </source>
</evidence>
<dbReference type="Pfam" id="PF04909">
    <property type="entry name" value="Amidohydro_2"/>
    <property type="match status" value="1"/>
</dbReference>
<dbReference type="KEGG" id="gbr:Gbro_4879"/>
<evidence type="ECO:0000256" key="1">
    <source>
        <dbReference type="ARBA" id="ARBA00038310"/>
    </source>
</evidence>
<sequence length="345" mass="37771">MHLWDPLTTPREASLGARIYRRTPSLLFEAGVFPIAVPKRNRVFIRTPRYVGRRFDLADYAAASRDVRQDGRGSEISFTVESFVHIEASWKATGLGAVDETQWVESLCQDSSPTLLGLVAHVDPRWPTAAAVIDAHVAASPRLVGIRCSAAYHTHRSVKDWTDLPHLYTSATFLEGFAEIAARALTFDAWVYGHQLDDVASLARSYPDTTIVLNHHGTPVGLVGQSGGVPRLRDQTARWYDGIAELADLPNVVVKHSGIAMPILGGRFDDPTRFIETMGPYISHVTKLFGADRIMFGSNAPIDFAGADYPTLVHAVAAGVLDALGEEALQPTFCLNAQRIYHTSP</sequence>
<dbReference type="InterPro" id="IPR052350">
    <property type="entry name" value="Metallo-dep_Lactonases"/>
</dbReference>
<organism evidence="3 4">
    <name type="scientific">Gordonia bronchialis (strain ATCC 25592 / DSM 43247 / BCRC 13721 / JCM 3198 / KCTC 3076 / NBRC 16047 / NCTC 10667)</name>
    <name type="common">Rhodococcus bronchialis</name>
    <dbReference type="NCBI Taxonomy" id="526226"/>
    <lineage>
        <taxon>Bacteria</taxon>
        <taxon>Bacillati</taxon>
        <taxon>Actinomycetota</taxon>
        <taxon>Actinomycetes</taxon>
        <taxon>Mycobacteriales</taxon>
        <taxon>Gordoniaceae</taxon>
        <taxon>Gordonia</taxon>
    </lineage>
</organism>
<reference evidence="3 4" key="1">
    <citation type="journal article" date="2010" name="Stand. Genomic Sci.">
        <title>Complete genome sequence of Gordonia bronchialis type strain (3410).</title>
        <authorList>
            <person name="Ivanova N."/>
            <person name="Sikorski J."/>
            <person name="Jando M."/>
            <person name="Lapidus A."/>
            <person name="Nolan M."/>
            <person name="Lucas S."/>
            <person name="Del Rio T.G."/>
            <person name="Tice H."/>
            <person name="Copeland A."/>
            <person name="Cheng J.F."/>
            <person name="Chen F."/>
            <person name="Bruce D."/>
            <person name="Goodwin L."/>
            <person name="Pitluck S."/>
            <person name="Mavromatis K."/>
            <person name="Ovchinnikova G."/>
            <person name="Pati A."/>
            <person name="Chen A."/>
            <person name="Palaniappan K."/>
            <person name="Land M."/>
            <person name="Hauser L."/>
            <person name="Chang Y.J."/>
            <person name="Jeffries C.D."/>
            <person name="Chain P."/>
            <person name="Saunders E."/>
            <person name="Han C."/>
            <person name="Detter J.C."/>
            <person name="Brettin T."/>
            <person name="Rohde M."/>
            <person name="Goker M."/>
            <person name="Bristow J."/>
            <person name="Eisen J.A."/>
            <person name="Markowitz V."/>
            <person name="Hugenholtz P."/>
            <person name="Klenk H.P."/>
            <person name="Kyrpides N.C."/>
        </authorList>
    </citation>
    <scope>NUCLEOTIDE SEQUENCE [LARGE SCALE GENOMIC DNA]</scope>
    <source>
        <strain evidence="4">ATCC 25592 / DSM 43247 / BCRC 13721 / JCM 3198 / KCTC 3076 / NBRC 16047 / NCTC 10667</strain>
        <plasmid evidence="4">pGBRO01</plasmid>
    </source>
</reference>
<dbReference type="InterPro" id="IPR032466">
    <property type="entry name" value="Metal_Hydrolase"/>
</dbReference>
<proteinExistence type="inferred from homology"/>
<feature type="domain" description="Amidohydrolase-related" evidence="2">
    <location>
        <begin position="88"/>
        <end position="342"/>
    </location>
</feature>
<gene>
    <name evidence="3" type="ORF">Gbro_4879</name>
</gene>